<accession>A0A380W6S0</accession>
<dbReference type="PANTHER" id="PTHR30537">
    <property type="entry name" value="HTH-TYPE TRANSCRIPTIONAL REGULATOR"/>
    <property type="match status" value="1"/>
</dbReference>
<dbReference type="PRINTS" id="PR00039">
    <property type="entry name" value="HTHLYSR"/>
</dbReference>
<dbReference type="PANTHER" id="PTHR30537:SF5">
    <property type="entry name" value="HTH-TYPE TRANSCRIPTIONAL ACTIVATOR TTDR-RELATED"/>
    <property type="match status" value="1"/>
</dbReference>
<protein>
    <submittedName>
        <fullName evidence="7">D-malate degradation protein R</fullName>
    </submittedName>
</protein>
<dbReference type="Pfam" id="PF03466">
    <property type="entry name" value="LysR_substrate"/>
    <property type="match status" value="1"/>
</dbReference>
<dbReference type="Gene3D" id="1.10.10.10">
    <property type="entry name" value="Winged helix-like DNA-binding domain superfamily/Winged helix DNA-binding domain"/>
    <property type="match status" value="1"/>
</dbReference>
<evidence type="ECO:0000313" key="8">
    <source>
        <dbReference type="Proteomes" id="UP000254343"/>
    </source>
</evidence>
<evidence type="ECO:0000256" key="5">
    <source>
        <dbReference type="ARBA" id="ARBA00023163"/>
    </source>
</evidence>
<dbReference type="InterPro" id="IPR058163">
    <property type="entry name" value="LysR-type_TF_proteobact-type"/>
</dbReference>
<dbReference type="InterPro" id="IPR000847">
    <property type="entry name" value="LysR_HTH_N"/>
</dbReference>
<dbReference type="PROSITE" id="PS50931">
    <property type="entry name" value="HTH_LYSR"/>
    <property type="match status" value="1"/>
</dbReference>
<dbReference type="GO" id="GO:0006351">
    <property type="term" value="P:DNA-templated transcription"/>
    <property type="evidence" value="ECO:0007669"/>
    <property type="project" value="TreeGrafter"/>
</dbReference>
<dbReference type="AlphaFoldDB" id="A0A380W6S0"/>
<name>A0A380W6S0_AFIFE</name>
<dbReference type="Gene3D" id="3.40.190.290">
    <property type="match status" value="1"/>
</dbReference>
<organism evidence="7 8">
    <name type="scientific">Afipia felis</name>
    <name type="common">Cat scratch disease bacillus</name>
    <dbReference type="NCBI Taxonomy" id="1035"/>
    <lineage>
        <taxon>Bacteria</taxon>
        <taxon>Pseudomonadati</taxon>
        <taxon>Pseudomonadota</taxon>
        <taxon>Alphaproteobacteria</taxon>
        <taxon>Hyphomicrobiales</taxon>
        <taxon>Nitrobacteraceae</taxon>
        <taxon>Afipia</taxon>
    </lineage>
</organism>
<feature type="domain" description="HTH lysR-type" evidence="6">
    <location>
        <begin position="5"/>
        <end position="62"/>
    </location>
</feature>
<dbReference type="InterPro" id="IPR005119">
    <property type="entry name" value="LysR_subst-bd"/>
</dbReference>
<dbReference type="GO" id="GO:0043565">
    <property type="term" value="F:sequence-specific DNA binding"/>
    <property type="evidence" value="ECO:0007669"/>
    <property type="project" value="TreeGrafter"/>
</dbReference>
<dbReference type="OrthoDB" id="9812435at2"/>
<evidence type="ECO:0000256" key="4">
    <source>
        <dbReference type="ARBA" id="ARBA00023125"/>
    </source>
</evidence>
<keyword evidence="4" id="KW-0238">DNA-binding</keyword>
<evidence type="ECO:0000313" key="7">
    <source>
        <dbReference type="EMBL" id="SUU83865.1"/>
    </source>
</evidence>
<evidence type="ECO:0000256" key="1">
    <source>
        <dbReference type="ARBA" id="ARBA00003502"/>
    </source>
</evidence>
<dbReference type="SUPFAM" id="SSF53850">
    <property type="entry name" value="Periplasmic binding protein-like II"/>
    <property type="match status" value="1"/>
</dbReference>
<keyword evidence="3" id="KW-0805">Transcription regulation</keyword>
<dbReference type="SUPFAM" id="SSF46785">
    <property type="entry name" value="Winged helix' DNA-binding domain"/>
    <property type="match status" value="1"/>
</dbReference>
<evidence type="ECO:0000256" key="3">
    <source>
        <dbReference type="ARBA" id="ARBA00023015"/>
    </source>
</evidence>
<dbReference type="InterPro" id="IPR036390">
    <property type="entry name" value="WH_DNA-bd_sf"/>
</dbReference>
<dbReference type="EMBL" id="UIGB01000001">
    <property type="protein sequence ID" value="SUU83865.1"/>
    <property type="molecule type" value="Genomic_DNA"/>
</dbReference>
<dbReference type="InterPro" id="IPR036388">
    <property type="entry name" value="WH-like_DNA-bd_sf"/>
</dbReference>
<sequence length="309" mass="33223">MAKLPDFEAMAIFAKVVELRSFAAAASELALSKATVSKAVTRLEERLGARLFNRSSRRLALTDAGGALSVRAAQLLADGEEAENEALSQAASPRGLVRLAVPMTFGQRVIAPLLPEFLAQYPDVSVDLHLSDAMVDLIGEGFDIGVRIARLPDSSLVARRLCPMPVHTVAAPSYLKKYGRPTHPMHLAQHRCFTYAYRTTPELWHYANAAGEQVSVRPSGPLRVNNGEAVIPALIAGLGIADLPDFIIGEAIAKKQVEVILKGWKQPEGAVHLVMPPGGPRPARVEALIEFLATHLARLGKVASTRPKG</sequence>
<proteinExistence type="inferred from homology"/>
<dbReference type="CDD" id="cd08422">
    <property type="entry name" value="PBP2_CrgA_like"/>
    <property type="match status" value="1"/>
</dbReference>
<dbReference type="Pfam" id="PF00126">
    <property type="entry name" value="HTH_1"/>
    <property type="match status" value="1"/>
</dbReference>
<dbReference type="Proteomes" id="UP000254343">
    <property type="component" value="Unassembled WGS sequence"/>
</dbReference>
<dbReference type="FunFam" id="1.10.10.10:FF:000001">
    <property type="entry name" value="LysR family transcriptional regulator"/>
    <property type="match status" value="1"/>
</dbReference>
<keyword evidence="5" id="KW-0804">Transcription</keyword>
<comment type="similarity">
    <text evidence="2">Belongs to the LysR transcriptional regulatory family.</text>
</comment>
<reference evidence="7 8" key="1">
    <citation type="submission" date="2018-06" db="EMBL/GenBank/DDBJ databases">
        <authorList>
            <consortium name="Pathogen Informatics"/>
            <person name="Doyle S."/>
        </authorList>
    </citation>
    <scope>NUCLEOTIDE SEQUENCE [LARGE SCALE GENOMIC DNA]</scope>
    <source>
        <strain evidence="7 8">NCTC12722</strain>
    </source>
</reference>
<evidence type="ECO:0000259" key="6">
    <source>
        <dbReference type="PROSITE" id="PS50931"/>
    </source>
</evidence>
<comment type="function">
    <text evidence="1">NodD regulates the expression of the nodABCFE genes which encode other nodulation proteins. NodD is also a negative regulator of its own expression. Binds flavonoids as inducers.</text>
</comment>
<dbReference type="RefSeq" id="WP_002718644.1">
    <property type="nucleotide sequence ID" value="NZ_UFSI01000001.1"/>
</dbReference>
<dbReference type="GO" id="GO:0003700">
    <property type="term" value="F:DNA-binding transcription factor activity"/>
    <property type="evidence" value="ECO:0007669"/>
    <property type="project" value="InterPro"/>
</dbReference>
<evidence type="ECO:0000256" key="2">
    <source>
        <dbReference type="ARBA" id="ARBA00009437"/>
    </source>
</evidence>
<gene>
    <name evidence="7" type="primary">dmlR_2</name>
    <name evidence="7" type="ORF">NCTC12722_01044</name>
</gene>